<dbReference type="AlphaFoldDB" id="A0A139WDL0"/>
<keyword evidence="2" id="KW-1185">Reference proteome</keyword>
<name>A0A139WDL0_TRICA</name>
<sequence length="36" mass="4412">MDLFLLILINFGNMKQQINKLRQIQWVQKWLLKSPI</sequence>
<dbReference type="EMBL" id="KQ971357">
    <property type="protein sequence ID" value="KYB26058.1"/>
    <property type="molecule type" value="Genomic_DNA"/>
</dbReference>
<reference evidence="1 2" key="2">
    <citation type="journal article" date="2010" name="Nucleic Acids Res.">
        <title>BeetleBase in 2010: revisions to provide comprehensive genomic information for Tribolium castaneum.</title>
        <authorList>
            <person name="Kim H.S."/>
            <person name="Murphy T."/>
            <person name="Xia J."/>
            <person name="Caragea D."/>
            <person name="Park Y."/>
            <person name="Beeman R.W."/>
            <person name="Lorenzen M.D."/>
            <person name="Butcher S."/>
            <person name="Manak J.R."/>
            <person name="Brown S.J."/>
        </authorList>
    </citation>
    <scope>GENOME REANNOTATION</scope>
    <source>
        <strain evidence="1 2">Georgia GA2</strain>
    </source>
</reference>
<reference evidence="1 2" key="1">
    <citation type="journal article" date="2008" name="Nature">
        <title>The genome of the model beetle and pest Tribolium castaneum.</title>
        <authorList>
            <consortium name="Tribolium Genome Sequencing Consortium"/>
            <person name="Richards S."/>
            <person name="Gibbs R.A."/>
            <person name="Weinstock G.M."/>
            <person name="Brown S.J."/>
            <person name="Denell R."/>
            <person name="Beeman R.W."/>
            <person name="Gibbs R."/>
            <person name="Beeman R.W."/>
            <person name="Brown S.J."/>
            <person name="Bucher G."/>
            <person name="Friedrich M."/>
            <person name="Grimmelikhuijzen C.J."/>
            <person name="Klingler M."/>
            <person name="Lorenzen M."/>
            <person name="Richards S."/>
            <person name="Roth S."/>
            <person name="Schroder R."/>
            <person name="Tautz D."/>
            <person name="Zdobnov E.M."/>
            <person name="Muzny D."/>
            <person name="Gibbs R.A."/>
            <person name="Weinstock G.M."/>
            <person name="Attaway T."/>
            <person name="Bell S."/>
            <person name="Buhay C.J."/>
            <person name="Chandrabose M.N."/>
            <person name="Chavez D."/>
            <person name="Clerk-Blankenburg K.P."/>
            <person name="Cree A."/>
            <person name="Dao M."/>
            <person name="Davis C."/>
            <person name="Chacko J."/>
            <person name="Dinh H."/>
            <person name="Dugan-Rocha S."/>
            <person name="Fowler G."/>
            <person name="Garner T.T."/>
            <person name="Garnes J."/>
            <person name="Gnirke A."/>
            <person name="Hawes A."/>
            <person name="Hernandez J."/>
            <person name="Hines S."/>
            <person name="Holder M."/>
            <person name="Hume J."/>
            <person name="Jhangiani S.N."/>
            <person name="Joshi V."/>
            <person name="Khan Z.M."/>
            <person name="Jackson L."/>
            <person name="Kovar C."/>
            <person name="Kowis A."/>
            <person name="Lee S."/>
            <person name="Lewis L.R."/>
            <person name="Margolis J."/>
            <person name="Morgan M."/>
            <person name="Nazareth L.V."/>
            <person name="Nguyen N."/>
            <person name="Okwuonu G."/>
            <person name="Parker D."/>
            <person name="Richards S."/>
            <person name="Ruiz S.J."/>
            <person name="Santibanez J."/>
            <person name="Savard J."/>
            <person name="Scherer S.E."/>
            <person name="Schneider B."/>
            <person name="Sodergren E."/>
            <person name="Tautz D."/>
            <person name="Vattahil S."/>
            <person name="Villasana D."/>
            <person name="White C.S."/>
            <person name="Wright R."/>
            <person name="Park Y."/>
            <person name="Beeman R.W."/>
            <person name="Lord J."/>
            <person name="Oppert B."/>
            <person name="Lorenzen M."/>
            <person name="Brown S."/>
            <person name="Wang L."/>
            <person name="Savard J."/>
            <person name="Tautz D."/>
            <person name="Richards S."/>
            <person name="Weinstock G."/>
            <person name="Gibbs R.A."/>
            <person name="Liu Y."/>
            <person name="Worley K."/>
            <person name="Weinstock G."/>
            <person name="Elsik C.G."/>
            <person name="Reese J.T."/>
            <person name="Elhaik E."/>
            <person name="Landan G."/>
            <person name="Graur D."/>
            <person name="Arensburger P."/>
            <person name="Atkinson P."/>
            <person name="Beeman R.W."/>
            <person name="Beidler J."/>
            <person name="Brown S.J."/>
            <person name="Demuth J.P."/>
            <person name="Drury D.W."/>
            <person name="Du Y.Z."/>
            <person name="Fujiwara H."/>
            <person name="Lorenzen M."/>
            <person name="Maselli V."/>
            <person name="Osanai M."/>
            <person name="Park Y."/>
            <person name="Robertson H.M."/>
            <person name="Tu Z."/>
            <person name="Wang J.J."/>
            <person name="Wang S."/>
            <person name="Richards S."/>
            <person name="Song H."/>
            <person name="Zhang L."/>
            <person name="Sodergren E."/>
            <person name="Werner D."/>
            <person name="Stanke M."/>
            <person name="Morgenstern B."/>
            <person name="Solovyev V."/>
            <person name="Kosarev P."/>
            <person name="Brown G."/>
            <person name="Chen H.C."/>
            <person name="Ermolaeva O."/>
            <person name="Hlavina W."/>
            <person name="Kapustin Y."/>
            <person name="Kiryutin B."/>
            <person name="Kitts P."/>
            <person name="Maglott D."/>
            <person name="Pruitt K."/>
            <person name="Sapojnikov V."/>
            <person name="Souvorov A."/>
            <person name="Mackey A.J."/>
            <person name="Waterhouse R.M."/>
            <person name="Wyder S."/>
            <person name="Zdobnov E.M."/>
            <person name="Zdobnov E.M."/>
            <person name="Wyder S."/>
            <person name="Kriventseva E.V."/>
            <person name="Kadowaki T."/>
            <person name="Bork P."/>
            <person name="Aranda M."/>
            <person name="Bao R."/>
            <person name="Beermann A."/>
            <person name="Berns N."/>
            <person name="Bolognesi R."/>
            <person name="Bonneton F."/>
            <person name="Bopp D."/>
            <person name="Brown S.J."/>
            <person name="Bucher G."/>
            <person name="Butts T."/>
            <person name="Chaumot A."/>
            <person name="Denell R.E."/>
            <person name="Ferrier D.E."/>
            <person name="Friedrich M."/>
            <person name="Gordon C.M."/>
            <person name="Jindra M."/>
            <person name="Klingler M."/>
            <person name="Lan Q."/>
            <person name="Lattorff H.M."/>
            <person name="Laudet V."/>
            <person name="von Levetsow C."/>
            <person name="Liu Z."/>
            <person name="Lutz R."/>
            <person name="Lynch J.A."/>
            <person name="da Fonseca R.N."/>
            <person name="Posnien N."/>
            <person name="Reuter R."/>
            <person name="Roth S."/>
            <person name="Savard J."/>
            <person name="Schinko J.B."/>
            <person name="Schmitt C."/>
            <person name="Schoppmeier M."/>
            <person name="Schroder R."/>
            <person name="Shippy T.D."/>
            <person name="Simonnet F."/>
            <person name="Marques-Souza H."/>
            <person name="Tautz D."/>
            <person name="Tomoyasu Y."/>
            <person name="Trauner J."/>
            <person name="Van der Zee M."/>
            <person name="Vervoort M."/>
            <person name="Wittkopp N."/>
            <person name="Wimmer E.A."/>
            <person name="Yang X."/>
            <person name="Jones A.K."/>
            <person name="Sattelle D.B."/>
            <person name="Ebert P.R."/>
            <person name="Nelson D."/>
            <person name="Scott J.G."/>
            <person name="Beeman R.W."/>
            <person name="Muthukrishnan S."/>
            <person name="Kramer K.J."/>
            <person name="Arakane Y."/>
            <person name="Beeman R.W."/>
            <person name="Zhu Q."/>
            <person name="Hogenkamp D."/>
            <person name="Dixit R."/>
            <person name="Oppert B."/>
            <person name="Jiang H."/>
            <person name="Zou Z."/>
            <person name="Marshall J."/>
            <person name="Elpidina E."/>
            <person name="Vinokurov K."/>
            <person name="Oppert C."/>
            <person name="Zou Z."/>
            <person name="Evans J."/>
            <person name="Lu Z."/>
            <person name="Zhao P."/>
            <person name="Sumathipala N."/>
            <person name="Altincicek B."/>
            <person name="Vilcinskas A."/>
            <person name="Williams M."/>
            <person name="Hultmark D."/>
            <person name="Hetru C."/>
            <person name="Jiang H."/>
            <person name="Grimmelikhuijzen C.J."/>
            <person name="Hauser F."/>
            <person name="Cazzamali G."/>
            <person name="Williamson M."/>
            <person name="Park Y."/>
            <person name="Li B."/>
            <person name="Tanaka Y."/>
            <person name="Predel R."/>
            <person name="Neupert S."/>
            <person name="Schachtner J."/>
            <person name="Verleyen P."/>
            <person name="Raible F."/>
            <person name="Bork P."/>
            <person name="Friedrich M."/>
            <person name="Walden K.K."/>
            <person name="Robertson H.M."/>
            <person name="Angeli S."/>
            <person name="Foret S."/>
            <person name="Bucher G."/>
            <person name="Schuetz S."/>
            <person name="Maleszka R."/>
            <person name="Wimmer E.A."/>
            <person name="Beeman R.W."/>
            <person name="Lorenzen M."/>
            <person name="Tomoyasu Y."/>
            <person name="Miller S.C."/>
            <person name="Grossmann D."/>
            <person name="Bucher G."/>
        </authorList>
    </citation>
    <scope>NUCLEOTIDE SEQUENCE [LARGE SCALE GENOMIC DNA]</scope>
    <source>
        <strain evidence="1 2">Georgia GA2</strain>
    </source>
</reference>
<organism evidence="1 2">
    <name type="scientific">Tribolium castaneum</name>
    <name type="common">Red flour beetle</name>
    <dbReference type="NCBI Taxonomy" id="7070"/>
    <lineage>
        <taxon>Eukaryota</taxon>
        <taxon>Metazoa</taxon>
        <taxon>Ecdysozoa</taxon>
        <taxon>Arthropoda</taxon>
        <taxon>Hexapoda</taxon>
        <taxon>Insecta</taxon>
        <taxon>Pterygota</taxon>
        <taxon>Neoptera</taxon>
        <taxon>Endopterygota</taxon>
        <taxon>Coleoptera</taxon>
        <taxon>Polyphaga</taxon>
        <taxon>Cucujiformia</taxon>
        <taxon>Tenebrionidae</taxon>
        <taxon>Tenebrionidae incertae sedis</taxon>
        <taxon>Tribolium</taxon>
    </lineage>
</organism>
<gene>
    <name evidence="1" type="primary">AUGUSTUS-3.0.2_33944</name>
    <name evidence="1" type="ORF">TcasGA2_TC033944</name>
</gene>
<evidence type="ECO:0000313" key="1">
    <source>
        <dbReference type="EMBL" id="KYB26058.1"/>
    </source>
</evidence>
<accession>A0A139WDL0</accession>
<evidence type="ECO:0000313" key="2">
    <source>
        <dbReference type="Proteomes" id="UP000007266"/>
    </source>
</evidence>
<protein>
    <submittedName>
        <fullName evidence="1">Uncharacterized protein</fullName>
    </submittedName>
</protein>
<dbReference type="InParanoid" id="A0A139WDL0"/>
<dbReference type="Proteomes" id="UP000007266">
    <property type="component" value="Linkage group 8"/>
</dbReference>
<proteinExistence type="predicted"/>